<evidence type="ECO:0000313" key="3">
    <source>
        <dbReference type="Proteomes" id="UP000465360"/>
    </source>
</evidence>
<sequence>MAEVAGPHASLDLQTMTTSEIATVLAWHDALNAGDIDTLVALSSDDIEIGDAHGAAQGHAALRKWAESLTTTAELGRMYVYDGIVVAEQKIADRDAPDRVITAASAFRVVRDHVTSVFRHEDLESALAATDLTEADAVE</sequence>
<name>A0A7I9YHW5_MYCBU</name>
<protein>
    <recommendedName>
        <fullName evidence="1">SnoaL-like domain-containing protein</fullName>
    </recommendedName>
</protein>
<gene>
    <name evidence="2" type="ORF">MBOU_01740</name>
</gene>
<dbReference type="Gene3D" id="3.10.450.50">
    <property type="match status" value="1"/>
</dbReference>
<dbReference type="Pfam" id="PF12680">
    <property type="entry name" value="SnoaL_2"/>
    <property type="match status" value="1"/>
</dbReference>
<comment type="caution">
    <text evidence="2">The sequence shown here is derived from an EMBL/GenBank/DDBJ whole genome shotgun (WGS) entry which is preliminary data.</text>
</comment>
<organism evidence="2 3">
    <name type="scientific">Mycobacterium bourgelatii</name>
    <dbReference type="NCBI Taxonomy" id="1273442"/>
    <lineage>
        <taxon>Bacteria</taxon>
        <taxon>Bacillati</taxon>
        <taxon>Actinomycetota</taxon>
        <taxon>Actinomycetes</taxon>
        <taxon>Mycobacteriales</taxon>
        <taxon>Mycobacteriaceae</taxon>
        <taxon>Mycobacterium</taxon>
    </lineage>
</organism>
<dbReference type="InterPro" id="IPR037401">
    <property type="entry name" value="SnoaL-like"/>
</dbReference>
<feature type="domain" description="SnoaL-like" evidence="1">
    <location>
        <begin position="24"/>
        <end position="112"/>
    </location>
</feature>
<keyword evidence="3" id="KW-1185">Reference proteome</keyword>
<proteinExistence type="predicted"/>
<dbReference type="SUPFAM" id="SSF54427">
    <property type="entry name" value="NTF2-like"/>
    <property type="match status" value="1"/>
</dbReference>
<dbReference type="Proteomes" id="UP000465360">
    <property type="component" value="Unassembled WGS sequence"/>
</dbReference>
<dbReference type="AlphaFoldDB" id="A0A7I9YHW5"/>
<evidence type="ECO:0000313" key="2">
    <source>
        <dbReference type="EMBL" id="GFG88132.1"/>
    </source>
</evidence>
<accession>A0A7I9YHW5</accession>
<reference evidence="2 3" key="1">
    <citation type="journal article" date="2019" name="Emerg. Microbes Infect.">
        <title>Comprehensive subspecies identification of 175 nontuberculous mycobacteria species based on 7547 genomic profiles.</title>
        <authorList>
            <person name="Matsumoto Y."/>
            <person name="Kinjo T."/>
            <person name="Motooka D."/>
            <person name="Nabeya D."/>
            <person name="Jung N."/>
            <person name="Uechi K."/>
            <person name="Horii T."/>
            <person name="Iida T."/>
            <person name="Fujita J."/>
            <person name="Nakamura S."/>
        </authorList>
    </citation>
    <scope>NUCLEOTIDE SEQUENCE [LARGE SCALE GENOMIC DNA]</scope>
    <source>
        <strain evidence="2 3">JCM 30725</strain>
    </source>
</reference>
<evidence type="ECO:0000259" key="1">
    <source>
        <dbReference type="Pfam" id="PF12680"/>
    </source>
</evidence>
<dbReference type="EMBL" id="BLKZ01000001">
    <property type="protein sequence ID" value="GFG88132.1"/>
    <property type="molecule type" value="Genomic_DNA"/>
</dbReference>
<dbReference type="InterPro" id="IPR032710">
    <property type="entry name" value="NTF2-like_dom_sf"/>
</dbReference>